<comment type="function">
    <text evidence="7 9">Carrier of the growing fatty acid chain in fatty acid biosynthesis.</text>
</comment>
<evidence type="ECO:0000256" key="4">
    <source>
        <dbReference type="ARBA" id="ARBA00022832"/>
    </source>
</evidence>
<evidence type="ECO:0000256" key="9">
    <source>
        <dbReference type="RuleBase" id="RU003545"/>
    </source>
</evidence>
<accession>A0ABR7HRB8</accession>
<dbReference type="NCBIfam" id="NF002150">
    <property type="entry name" value="PRK00982.1-4"/>
    <property type="match status" value="1"/>
</dbReference>
<dbReference type="InterPro" id="IPR036736">
    <property type="entry name" value="ACP-like_sf"/>
</dbReference>
<comment type="caution">
    <text evidence="11">The sequence shown here is derived from an EMBL/GenBank/DDBJ whole genome shotgun (WGS) entry which is preliminary data.</text>
</comment>
<dbReference type="NCBIfam" id="TIGR00517">
    <property type="entry name" value="acyl_carrier"/>
    <property type="match status" value="1"/>
</dbReference>
<comment type="subcellular location">
    <subcellularLocation>
        <location evidence="7">Cytoplasm</location>
    </subcellularLocation>
</comment>
<evidence type="ECO:0000259" key="10">
    <source>
        <dbReference type="PROSITE" id="PS50075"/>
    </source>
</evidence>
<comment type="similarity">
    <text evidence="7">Belongs to the acyl carrier protein (ACP) family.</text>
</comment>
<evidence type="ECO:0000313" key="11">
    <source>
        <dbReference type="EMBL" id="MBC5729977.1"/>
    </source>
</evidence>
<comment type="PTM">
    <text evidence="9">4'-phosphopantetheine is transferred from CoA to a specific serine of apo-ACP by acpS.</text>
</comment>
<keyword evidence="12" id="KW-1185">Reference proteome</keyword>
<keyword evidence="6 7" id="KW-0275">Fatty acid biosynthesis</keyword>
<evidence type="ECO:0000256" key="1">
    <source>
        <dbReference type="ARBA" id="ARBA00022450"/>
    </source>
</evidence>
<sequence length="74" mass="8164">MFEKVRDIIVANLSCDPESVTMEASLTEDLELDSLDAVDLNAALEEELGVAMPDEVLKDVQTVGDIVRYLEEHA</sequence>
<dbReference type="RefSeq" id="WP_101692317.1">
    <property type="nucleotide sequence ID" value="NZ_JACOPR010000002.1"/>
</dbReference>
<evidence type="ECO:0000256" key="6">
    <source>
        <dbReference type="ARBA" id="ARBA00023160"/>
    </source>
</evidence>
<keyword evidence="3 7" id="KW-0597">Phosphoprotein</keyword>
<name>A0ABR7HRB8_9FIRM</name>
<evidence type="ECO:0000256" key="2">
    <source>
        <dbReference type="ARBA" id="ARBA00022516"/>
    </source>
</evidence>
<dbReference type="EMBL" id="JACOPR010000002">
    <property type="protein sequence ID" value="MBC5729977.1"/>
    <property type="molecule type" value="Genomic_DNA"/>
</dbReference>
<dbReference type="Gene3D" id="1.10.1200.10">
    <property type="entry name" value="ACP-like"/>
    <property type="match status" value="1"/>
</dbReference>
<evidence type="ECO:0000256" key="3">
    <source>
        <dbReference type="ARBA" id="ARBA00022553"/>
    </source>
</evidence>
<keyword evidence="1 7" id="KW-0596">Phosphopantetheine</keyword>
<feature type="domain" description="Carrier" evidence="10">
    <location>
        <begin position="1"/>
        <end position="74"/>
    </location>
</feature>
<evidence type="ECO:0000256" key="7">
    <source>
        <dbReference type="HAMAP-Rule" id="MF_01217"/>
    </source>
</evidence>
<protein>
    <recommendedName>
        <fullName evidence="7 8">Acyl carrier protein</fullName>
        <shortName evidence="7">ACP</shortName>
    </recommendedName>
</protein>
<keyword evidence="4 7" id="KW-0276">Fatty acid metabolism</keyword>
<dbReference type="InterPro" id="IPR003231">
    <property type="entry name" value="ACP"/>
</dbReference>
<comment type="pathway">
    <text evidence="7 9">Lipid metabolism; fatty acid biosynthesis.</text>
</comment>
<dbReference type="Pfam" id="PF00550">
    <property type="entry name" value="PP-binding"/>
    <property type="match status" value="1"/>
</dbReference>
<dbReference type="PANTHER" id="PTHR20863">
    <property type="entry name" value="ACYL CARRIER PROTEIN"/>
    <property type="match status" value="1"/>
</dbReference>
<dbReference type="HAMAP" id="MF_01217">
    <property type="entry name" value="Acyl_carrier"/>
    <property type="match status" value="1"/>
</dbReference>
<comment type="PTM">
    <text evidence="7">4'-phosphopantetheine is transferred from CoA to a specific serine of apo-ACP by AcpS. This modification is essential for activity because fatty acids are bound in thioester linkage to the sulfhydryl of the prosthetic group.</text>
</comment>
<reference evidence="11 12" key="1">
    <citation type="submission" date="2020-08" db="EMBL/GenBank/DDBJ databases">
        <title>Genome public.</title>
        <authorList>
            <person name="Liu C."/>
            <person name="Sun Q."/>
        </authorList>
    </citation>
    <scope>NUCLEOTIDE SEQUENCE [LARGE SCALE GENOMIC DNA]</scope>
    <source>
        <strain evidence="11 12">New-38</strain>
    </source>
</reference>
<dbReference type="PROSITE" id="PS50075">
    <property type="entry name" value="CARRIER"/>
    <property type="match status" value="1"/>
</dbReference>
<proteinExistence type="inferred from homology"/>
<dbReference type="PANTHER" id="PTHR20863:SF76">
    <property type="entry name" value="CARRIER DOMAIN-CONTAINING PROTEIN"/>
    <property type="match status" value="1"/>
</dbReference>
<evidence type="ECO:0000256" key="5">
    <source>
        <dbReference type="ARBA" id="ARBA00023098"/>
    </source>
</evidence>
<organism evidence="11 12">
    <name type="scientific">Pseudoflavonifractor hominis</name>
    <dbReference type="NCBI Taxonomy" id="2763059"/>
    <lineage>
        <taxon>Bacteria</taxon>
        <taxon>Bacillati</taxon>
        <taxon>Bacillota</taxon>
        <taxon>Clostridia</taxon>
        <taxon>Eubacteriales</taxon>
        <taxon>Oscillospiraceae</taxon>
        <taxon>Pseudoflavonifractor</taxon>
    </lineage>
</organism>
<gene>
    <name evidence="7 11" type="primary">acpP</name>
    <name evidence="11" type="ORF">H8S34_03915</name>
</gene>
<dbReference type="SUPFAM" id="SSF47336">
    <property type="entry name" value="ACP-like"/>
    <property type="match status" value="1"/>
</dbReference>
<dbReference type="NCBIfam" id="NF002148">
    <property type="entry name" value="PRK00982.1-2"/>
    <property type="match status" value="1"/>
</dbReference>
<keyword evidence="2 7" id="KW-0444">Lipid biosynthesis</keyword>
<evidence type="ECO:0000313" key="12">
    <source>
        <dbReference type="Proteomes" id="UP000660021"/>
    </source>
</evidence>
<keyword evidence="5 7" id="KW-0443">Lipid metabolism</keyword>
<dbReference type="InterPro" id="IPR009081">
    <property type="entry name" value="PP-bd_ACP"/>
</dbReference>
<feature type="modified residue" description="O-(pantetheine 4'-phosphoryl)serine" evidence="7">
    <location>
        <position position="34"/>
    </location>
</feature>
<keyword evidence="7" id="KW-0963">Cytoplasm</keyword>
<evidence type="ECO:0000256" key="8">
    <source>
        <dbReference type="NCBIfam" id="TIGR00517"/>
    </source>
</evidence>
<dbReference type="Proteomes" id="UP000660021">
    <property type="component" value="Unassembled WGS sequence"/>
</dbReference>